<sequence length="98" mass="10682">MQAVFTTGGKIAFLESTDMECQKSTIVGHESQDHCWGAAYYRRLRELQNNDDLPDNGSFDYALDVEIVPMEDGSSASITKFYYCASAASAGMAAALLI</sequence>
<dbReference type="Proteomes" id="UP000693970">
    <property type="component" value="Unassembled WGS sequence"/>
</dbReference>
<evidence type="ECO:0000313" key="2">
    <source>
        <dbReference type="Proteomes" id="UP000693970"/>
    </source>
</evidence>
<name>A0A9K3Q5T4_9STRA</name>
<keyword evidence="2" id="KW-1185">Reference proteome</keyword>
<dbReference type="AlphaFoldDB" id="A0A9K3Q5T4"/>
<accession>A0A9K3Q5T4</accession>
<reference evidence="1" key="1">
    <citation type="journal article" date="2021" name="Sci. Rep.">
        <title>Diploid genomic architecture of Nitzschia inconspicua, an elite biomass production diatom.</title>
        <authorList>
            <person name="Oliver A."/>
            <person name="Podell S."/>
            <person name="Pinowska A."/>
            <person name="Traller J.C."/>
            <person name="Smith S.R."/>
            <person name="McClure R."/>
            <person name="Beliaev A."/>
            <person name="Bohutskyi P."/>
            <person name="Hill E.A."/>
            <person name="Rabines A."/>
            <person name="Zheng H."/>
            <person name="Allen L.Z."/>
            <person name="Kuo A."/>
            <person name="Grigoriev I.V."/>
            <person name="Allen A.E."/>
            <person name="Hazlebeck D."/>
            <person name="Allen E.E."/>
        </authorList>
    </citation>
    <scope>NUCLEOTIDE SEQUENCE</scope>
    <source>
        <strain evidence="1">Hildebrandi</strain>
    </source>
</reference>
<proteinExistence type="predicted"/>
<evidence type="ECO:0000313" key="1">
    <source>
        <dbReference type="EMBL" id="KAG7371440.1"/>
    </source>
</evidence>
<organism evidence="1 2">
    <name type="scientific">Nitzschia inconspicua</name>
    <dbReference type="NCBI Taxonomy" id="303405"/>
    <lineage>
        <taxon>Eukaryota</taxon>
        <taxon>Sar</taxon>
        <taxon>Stramenopiles</taxon>
        <taxon>Ochrophyta</taxon>
        <taxon>Bacillariophyta</taxon>
        <taxon>Bacillariophyceae</taxon>
        <taxon>Bacillariophycidae</taxon>
        <taxon>Bacillariales</taxon>
        <taxon>Bacillariaceae</taxon>
        <taxon>Nitzschia</taxon>
    </lineage>
</organism>
<comment type="caution">
    <text evidence="1">The sequence shown here is derived from an EMBL/GenBank/DDBJ whole genome shotgun (WGS) entry which is preliminary data.</text>
</comment>
<protein>
    <submittedName>
        <fullName evidence="1">Uncharacterized protein</fullName>
    </submittedName>
</protein>
<dbReference type="EMBL" id="JAGRRH010000004">
    <property type="protein sequence ID" value="KAG7371440.1"/>
    <property type="molecule type" value="Genomic_DNA"/>
</dbReference>
<reference evidence="1" key="2">
    <citation type="submission" date="2021-04" db="EMBL/GenBank/DDBJ databases">
        <authorList>
            <person name="Podell S."/>
        </authorList>
    </citation>
    <scope>NUCLEOTIDE SEQUENCE</scope>
    <source>
        <strain evidence="1">Hildebrandi</strain>
    </source>
</reference>
<gene>
    <name evidence="1" type="ORF">IV203_020010</name>
</gene>